<dbReference type="PRINTS" id="PR00463">
    <property type="entry name" value="EP450I"/>
</dbReference>
<dbReference type="InterPro" id="IPR001128">
    <property type="entry name" value="Cyt_P450"/>
</dbReference>
<dbReference type="PANTHER" id="PTHR24305">
    <property type="entry name" value="CYTOCHROME P450"/>
    <property type="match status" value="1"/>
</dbReference>
<sequence>MDMSLDYTALNSGLSKLTAAFLKNSTALKIAGAAAAFGVCLKLIHNYTRTPFPGPNVISVLRLPFLSPEKQVEWLTNIANYYGKICSFRLFGTTVVLVSDMKIFREITKKRPKAYSRVQVPNLLGQVNVVFAEGDAWRVHRKIVSRPLIDSNVDILLPMICSVADKLVQHIRSLSNSNGVVSRWAPEEYLLHAASKIASAFYVGEADPGQSKGTGISRRVAIIISPLRALSFIRRELELGISPIAVIISQFPVLAKFHPKLRRYGTVLLEAFFLHQLFADWEGQHGLKASWQSIIENNLSKQSQNSRTQLPSILEHAGKEYDMEELMSTLHMFLGAGSDTVAGSLGTLLKYMCLNPGVQDRARAEALSLDRDPETTVELDKLIYLRACILESLRLNTLGPVLPVAALRDCEIDGRSIRAGTRIIIMFKKLQEDSYENGGEFRPERWLSEDGKTVDLEKSREFTGFGCGPRACPGRHLAMKELLIYLSRILRNFKNMRLAEGSTAESKFISLVVMHPQDLRITMEVVFASNQA</sequence>
<dbReference type="Gene3D" id="1.10.630.10">
    <property type="entry name" value="Cytochrome P450"/>
    <property type="match status" value="1"/>
</dbReference>
<evidence type="ECO:0008006" key="7">
    <source>
        <dbReference type="Google" id="ProtNLM"/>
    </source>
</evidence>
<reference evidence="5 6" key="1">
    <citation type="submission" date="2020-04" db="EMBL/GenBank/DDBJ databases">
        <title>Perkinsus chesapeaki whole genome sequence.</title>
        <authorList>
            <person name="Bogema D.R."/>
        </authorList>
    </citation>
    <scope>NUCLEOTIDE SEQUENCE [LARGE SCALE GENOMIC DNA]</scope>
    <source>
        <strain evidence="5">ATCC PRA-425</strain>
    </source>
</reference>
<comment type="similarity">
    <text evidence="2 4">Belongs to the cytochrome P450 family.</text>
</comment>
<dbReference type="InterPro" id="IPR050121">
    <property type="entry name" value="Cytochrome_P450_monoxygenase"/>
</dbReference>
<keyword evidence="3 4" id="KW-0349">Heme</keyword>
<keyword evidence="3 4" id="KW-0408">Iron</keyword>
<name>A0A7J6M1N5_PERCH</name>
<accession>A0A7J6M1N5</accession>
<organism evidence="5 6">
    <name type="scientific">Perkinsus chesapeaki</name>
    <name type="common">Clam parasite</name>
    <name type="synonym">Perkinsus andrewsi</name>
    <dbReference type="NCBI Taxonomy" id="330153"/>
    <lineage>
        <taxon>Eukaryota</taxon>
        <taxon>Sar</taxon>
        <taxon>Alveolata</taxon>
        <taxon>Perkinsozoa</taxon>
        <taxon>Perkinsea</taxon>
        <taxon>Perkinsida</taxon>
        <taxon>Perkinsidae</taxon>
        <taxon>Perkinsus</taxon>
    </lineage>
</organism>
<dbReference type="GO" id="GO:0016705">
    <property type="term" value="F:oxidoreductase activity, acting on paired donors, with incorporation or reduction of molecular oxygen"/>
    <property type="evidence" value="ECO:0007669"/>
    <property type="project" value="InterPro"/>
</dbReference>
<keyword evidence="3 4" id="KW-0479">Metal-binding</keyword>
<dbReference type="Pfam" id="PF00067">
    <property type="entry name" value="p450"/>
    <property type="match status" value="1"/>
</dbReference>
<dbReference type="PRINTS" id="PR00385">
    <property type="entry name" value="P450"/>
</dbReference>
<evidence type="ECO:0000256" key="1">
    <source>
        <dbReference type="ARBA" id="ARBA00001971"/>
    </source>
</evidence>
<evidence type="ECO:0000313" key="5">
    <source>
        <dbReference type="EMBL" id="KAF4665387.1"/>
    </source>
</evidence>
<protein>
    <recommendedName>
        <fullName evidence="7">Cytochrome P450-dit2</fullName>
    </recommendedName>
</protein>
<feature type="binding site" description="axial binding residue" evidence="3">
    <location>
        <position position="472"/>
    </location>
    <ligand>
        <name>heme</name>
        <dbReference type="ChEBI" id="CHEBI:30413"/>
    </ligand>
    <ligandPart>
        <name>Fe</name>
        <dbReference type="ChEBI" id="CHEBI:18248"/>
    </ligandPart>
</feature>
<keyword evidence="4" id="KW-0503">Monooxygenase</keyword>
<dbReference type="InterPro" id="IPR036396">
    <property type="entry name" value="Cyt_P450_sf"/>
</dbReference>
<comment type="caution">
    <text evidence="5">The sequence shown here is derived from an EMBL/GenBank/DDBJ whole genome shotgun (WGS) entry which is preliminary data.</text>
</comment>
<dbReference type="GO" id="GO:0005506">
    <property type="term" value="F:iron ion binding"/>
    <property type="evidence" value="ECO:0007669"/>
    <property type="project" value="InterPro"/>
</dbReference>
<dbReference type="AlphaFoldDB" id="A0A7J6M1N5"/>
<proteinExistence type="inferred from homology"/>
<evidence type="ECO:0000256" key="2">
    <source>
        <dbReference type="ARBA" id="ARBA00010617"/>
    </source>
</evidence>
<evidence type="ECO:0000256" key="3">
    <source>
        <dbReference type="PIRSR" id="PIRSR602401-1"/>
    </source>
</evidence>
<keyword evidence="4" id="KW-0560">Oxidoreductase</keyword>
<dbReference type="EMBL" id="JAAPAO010000262">
    <property type="protein sequence ID" value="KAF4665387.1"/>
    <property type="molecule type" value="Genomic_DNA"/>
</dbReference>
<dbReference type="CDD" id="cd00302">
    <property type="entry name" value="cytochrome_P450"/>
    <property type="match status" value="1"/>
</dbReference>
<dbReference type="InterPro" id="IPR002401">
    <property type="entry name" value="Cyt_P450_E_grp-I"/>
</dbReference>
<keyword evidence="6" id="KW-1185">Reference proteome</keyword>
<dbReference type="Proteomes" id="UP000591131">
    <property type="component" value="Unassembled WGS sequence"/>
</dbReference>
<dbReference type="PROSITE" id="PS00086">
    <property type="entry name" value="CYTOCHROME_P450"/>
    <property type="match status" value="1"/>
</dbReference>
<dbReference type="InterPro" id="IPR017972">
    <property type="entry name" value="Cyt_P450_CS"/>
</dbReference>
<comment type="cofactor">
    <cofactor evidence="1 3">
        <name>heme</name>
        <dbReference type="ChEBI" id="CHEBI:30413"/>
    </cofactor>
</comment>
<dbReference type="PANTHER" id="PTHR24305:SF166">
    <property type="entry name" value="CYTOCHROME P450 12A4, MITOCHONDRIAL-RELATED"/>
    <property type="match status" value="1"/>
</dbReference>
<gene>
    <name evidence="5" type="ORF">FOL47_004629</name>
</gene>
<dbReference type="SUPFAM" id="SSF48264">
    <property type="entry name" value="Cytochrome P450"/>
    <property type="match status" value="1"/>
</dbReference>
<dbReference type="GO" id="GO:0004497">
    <property type="term" value="F:monooxygenase activity"/>
    <property type="evidence" value="ECO:0007669"/>
    <property type="project" value="UniProtKB-KW"/>
</dbReference>
<evidence type="ECO:0000256" key="4">
    <source>
        <dbReference type="RuleBase" id="RU000461"/>
    </source>
</evidence>
<dbReference type="OrthoDB" id="1103324at2759"/>
<evidence type="ECO:0000313" key="6">
    <source>
        <dbReference type="Proteomes" id="UP000591131"/>
    </source>
</evidence>
<dbReference type="GO" id="GO:0020037">
    <property type="term" value="F:heme binding"/>
    <property type="evidence" value="ECO:0007669"/>
    <property type="project" value="InterPro"/>
</dbReference>